<dbReference type="OrthoDB" id="444970at2759"/>
<evidence type="ECO:0000256" key="2">
    <source>
        <dbReference type="SAM" id="Phobius"/>
    </source>
</evidence>
<name>A0A812VHG6_SYMPI</name>
<feature type="transmembrane region" description="Helical" evidence="2">
    <location>
        <begin position="443"/>
        <end position="465"/>
    </location>
</feature>
<feature type="transmembrane region" description="Helical" evidence="2">
    <location>
        <begin position="335"/>
        <end position="355"/>
    </location>
</feature>
<feature type="transmembrane region" description="Helical" evidence="2">
    <location>
        <begin position="414"/>
        <end position="437"/>
    </location>
</feature>
<dbReference type="Proteomes" id="UP000649617">
    <property type="component" value="Unassembled WGS sequence"/>
</dbReference>
<dbReference type="EMBL" id="CAJNIZ010042335">
    <property type="protein sequence ID" value="CAE7623553.1"/>
    <property type="molecule type" value="Genomic_DNA"/>
</dbReference>
<protein>
    <submittedName>
        <fullName evidence="3">Uncharacterized protein</fullName>
    </submittedName>
</protein>
<organism evidence="3 4">
    <name type="scientific">Symbiodinium pilosum</name>
    <name type="common">Dinoflagellate</name>
    <dbReference type="NCBI Taxonomy" id="2952"/>
    <lineage>
        <taxon>Eukaryota</taxon>
        <taxon>Sar</taxon>
        <taxon>Alveolata</taxon>
        <taxon>Dinophyceae</taxon>
        <taxon>Suessiales</taxon>
        <taxon>Symbiodiniaceae</taxon>
        <taxon>Symbiodinium</taxon>
    </lineage>
</organism>
<dbReference type="AlphaFoldDB" id="A0A812VHG6"/>
<feature type="region of interest" description="Disordered" evidence="1">
    <location>
        <begin position="474"/>
        <end position="552"/>
    </location>
</feature>
<gene>
    <name evidence="3" type="ORF">SPIL2461_LOCUS16320</name>
</gene>
<comment type="caution">
    <text evidence="3">The sequence shown here is derived from an EMBL/GenBank/DDBJ whole genome shotgun (WGS) entry which is preliminary data.</text>
</comment>
<evidence type="ECO:0000313" key="4">
    <source>
        <dbReference type="Proteomes" id="UP000649617"/>
    </source>
</evidence>
<proteinExistence type="predicted"/>
<keyword evidence="2" id="KW-0472">Membrane</keyword>
<accession>A0A812VHG6</accession>
<evidence type="ECO:0000313" key="3">
    <source>
        <dbReference type="EMBL" id="CAE7623553.1"/>
    </source>
</evidence>
<evidence type="ECO:0000256" key="1">
    <source>
        <dbReference type="SAM" id="MobiDB-lite"/>
    </source>
</evidence>
<keyword evidence="2" id="KW-1133">Transmembrane helix</keyword>
<keyword evidence="2" id="KW-0812">Transmembrane</keyword>
<keyword evidence="4" id="KW-1185">Reference proteome</keyword>
<reference evidence="3" key="1">
    <citation type="submission" date="2021-02" db="EMBL/GenBank/DDBJ databases">
        <authorList>
            <person name="Dougan E. K."/>
            <person name="Rhodes N."/>
            <person name="Thang M."/>
            <person name="Chan C."/>
        </authorList>
    </citation>
    <scope>NUCLEOTIDE SEQUENCE</scope>
</reference>
<sequence length="552" mass="60561">MVSTVSDMLTSVIDKGITTDEVVNFVGTMVNMSVDLGYIAADASLGSTDLVDVALGLLYALDAIIPGVVPSYTDAAARRLKGGRGMGGMVPGEWTFRRLQQTDNRDAETMYQQFLVANAMIQQVTDVIHLQLYPGEVPVSFALPGQDIFMGKDFSDAADEFDLPSRWPRVVWADDRKFPFDFLVMPGNRSLQWDGPLPANESRPEVQSLVPETQKNYNAHRAGEGDLLQRSIENASFSMLPKIAAYLPQLLGFEQKSSLNPSTCYWVDLGNGNFSDAMFDARGSIFSQDACVTMHTENFVVIADDLASQLDVVQQESPGELLSQYQSDFTTTANVVTATLVLVACAGFVMVSVYVDENDAANKVTPLDSLRTQVIDREDPKEKVLGTIFQAMRRNHLVVGWNYFHLKLTRVRRAGIFVVAIFATEALAVLQHSLLAFKADSAWGASGLVAAVLVFPLVQFLEFCFEWLPQSRVLSRPPPRSAPAKPIPLKEQAQPKVCKYPKRPAVGKVRPPQPKALPRAEQSLQLPVMPMLQLSKATGDPEPPVCPSACTS</sequence>